<accession>A0A9W8PVN5</accession>
<dbReference type="PANTHER" id="PTHR11895">
    <property type="entry name" value="TRANSAMIDASE"/>
    <property type="match status" value="1"/>
</dbReference>
<name>A0A9W8PVN5_9HYPO</name>
<dbReference type="Proteomes" id="UP001152130">
    <property type="component" value="Unassembled WGS sequence"/>
</dbReference>
<reference evidence="2" key="1">
    <citation type="submission" date="2022-10" db="EMBL/GenBank/DDBJ databases">
        <title>Fusarium specimens isolated from Avocado Roots.</title>
        <authorList>
            <person name="Stajich J."/>
            <person name="Roper C."/>
            <person name="Heimlech-Rivalta G."/>
        </authorList>
    </citation>
    <scope>NUCLEOTIDE SEQUENCE</scope>
    <source>
        <strain evidence="2">CF00143</strain>
    </source>
</reference>
<dbReference type="PANTHER" id="PTHR11895:SF7">
    <property type="entry name" value="GLUTAMYL-TRNA(GLN) AMIDOTRANSFERASE SUBUNIT A, MITOCHONDRIAL"/>
    <property type="match status" value="1"/>
</dbReference>
<dbReference type="Pfam" id="PF01425">
    <property type="entry name" value="Amidase"/>
    <property type="match status" value="2"/>
</dbReference>
<organism evidence="2 3">
    <name type="scientific">Fusarium irregulare</name>
    <dbReference type="NCBI Taxonomy" id="2494466"/>
    <lineage>
        <taxon>Eukaryota</taxon>
        <taxon>Fungi</taxon>
        <taxon>Dikarya</taxon>
        <taxon>Ascomycota</taxon>
        <taxon>Pezizomycotina</taxon>
        <taxon>Sordariomycetes</taxon>
        <taxon>Hypocreomycetidae</taxon>
        <taxon>Hypocreales</taxon>
        <taxon>Nectriaceae</taxon>
        <taxon>Fusarium</taxon>
        <taxon>Fusarium incarnatum-equiseti species complex</taxon>
    </lineage>
</organism>
<sequence>MGQETDTVPRLWSATEALQKLRSRELTIEQYAASLLVRIKQRDDDVKAWAYLNPDAVMEQARALDKVPFQQRGPLHGLPVGIKDIILTKGKTTTTEFAFSFVGPATRNAHSANHTPGGSSSGSAAAVADFQIPIALGSQTKGSIVRPAAFNGVYGFKPTWQSITREGQKFCSPSVDTIGFFARSVADFELFADAFALNDYEESYFKEVKGSKFAVCKPVHWNMAGQGTREAMDKAVELLRAHGAQVEELDLGPDFEKVVEWLNLIVKLEGATSLVPEYLQAKEQMDTTLAKGVEERRSVSRKAQLQAYDGLAALRPRFDKLAEGYAAVLAPSVLDEAPEGLGNTGDPVFASTWTALHVPVMNIPGFRGKTDMPVGVSLVAARLRDRHLLKVCEAVGGIFEKEGGWNRE</sequence>
<gene>
    <name evidence="2" type="ORF">NW766_003629</name>
</gene>
<dbReference type="AlphaFoldDB" id="A0A9W8PVN5"/>
<comment type="caution">
    <text evidence="2">The sequence shown here is derived from an EMBL/GenBank/DDBJ whole genome shotgun (WGS) entry which is preliminary data.</text>
</comment>
<keyword evidence="3" id="KW-1185">Reference proteome</keyword>
<feature type="domain" description="Amidase" evidence="1">
    <location>
        <begin position="104"/>
        <end position="389"/>
    </location>
</feature>
<dbReference type="InterPro" id="IPR000120">
    <property type="entry name" value="Amidase"/>
</dbReference>
<protein>
    <recommendedName>
        <fullName evidence="1">Amidase domain-containing protein</fullName>
    </recommendedName>
</protein>
<dbReference type="Gene3D" id="3.90.1300.10">
    <property type="entry name" value="Amidase signature (AS) domain"/>
    <property type="match status" value="2"/>
</dbReference>
<evidence type="ECO:0000259" key="1">
    <source>
        <dbReference type="Pfam" id="PF01425"/>
    </source>
</evidence>
<feature type="domain" description="Amidase" evidence="1">
    <location>
        <begin position="34"/>
        <end position="95"/>
    </location>
</feature>
<evidence type="ECO:0000313" key="3">
    <source>
        <dbReference type="Proteomes" id="UP001152130"/>
    </source>
</evidence>
<dbReference type="InterPro" id="IPR023631">
    <property type="entry name" value="Amidase_dom"/>
</dbReference>
<proteinExistence type="predicted"/>
<dbReference type="EMBL" id="JAPDHF010000005">
    <property type="protein sequence ID" value="KAJ4017564.1"/>
    <property type="molecule type" value="Genomic_DNA"/>
</dbReference>
<dbReference type="GO" id="GO:0003824">
    <property type="term" value="F:catalytic activity"/>
    <property type="evidence" value="ECO:0007669"/>
    <property type="project" value="InterPro"/>
</dbReference>
<dbReference type="InterPro" id="IPR036928">
    <property type="entry name" value="AS_sf"/>
</dbReference>
<dbReference type="SUPFAM" id="SSF75304">
    <property type="entry name" value="Amidase signature (AS) enzymes"/>
    <property type="match status" value="1"/>
</dbReference>
<evidence type="ECO:0000313" key="2">
    <source>
        <dbReference type="EMBL" id="KAJ4017564.1"/>
    </source>
</evidence>